<proteinExistence type="inferred from homology"/>
<dbReference type="MEROPS" id="S26.001"/>
<evidence type="ECO:0000313" key="11">
    <source>
        <dbReference type="EMBL" id="AGF47740.1"/>
    </source>
</evidence>
<evidence type="ECO:0000256" key="6">
    <source>
        <dbReference type="ARBA" id="ARBA00022801"/>
    </source>
</evidence>
<dbReference type="Proteomes" id="UP000011686">
    <property type="component" value="Chromosome"/>
</dbReference>
<keyword evidence="8" id="KW-0472">Membrane</keyword>
<dbReference type="PANTHER" id="PTHR43390">
    <property type="entry name" value="SIGNAL PEPTIDASE I"/>
    <property type="match status" value="1"/>
</dbReference>
<feature type="domain" description="Peptidase S26" evidence="10">
    <location>
        <begin position="52"/>
        <end position="263"/>
    </location>
</feature>
<organism evidence="11 12">
    <name type="scientific">Candidatus Kinetoplastidibacterium crithidiae TCC036E</name>
    <dbReference type="NCBI Taxonomy" id="1208918"/>
    <lineage>
        <taxon>Bacteria</taxon>
        <taxon>Pseudomonadati</taxon>
        <taxon>Pseudomonadota</taxon>
        <taxon>Betaproteobacteria</taxon>
        <taxon>Candidatus Kinetoplastidibacterium</taxon>
    </lineage>
</organism>
<evidence type="ECO:0000256" key="3">
    <source>
        <dbReference type="ARBA" id="ARBA00013208"/>
    </source>
</evidence>
<dbReference type="GO" id="GO:0009003">
    <property type="term" value="F:signal peptidase activity"/>
    <property type="evidence" value="ECO:0007669"/>
    <property type="project" value="UniProtKB-EC"/>
</dbReference>
<dbReference type="STRING" id="1208918.CDEE_0750"/>
<dbReference type="InterPro" id="IPR019756">
    <property type="entry name" value="Pept_S26A_signal_pept_1_Ser-AS"/>
</dbReference>
<evidence type="ECO:0000256" key="7">
    <source>
        <dbReference type="PIRSR" id="PIRSR600223-1"/>
    </source>
</evidence>
<protein>
    <recommendedName>
        <fullName evidence="4 8">Signal peptidase I</fullName>
        <ecNumber evidence="3 8">3.4.21.89</ecNumber>
    </recommendedName>
</protein>
<evidence type="ECO:0000256" key="4">
    <source>
        <dbReference type="ARBA" id="ARBA00019232"/>
    </source>
</evidence>
<dbReference type="Gene3D" id="2.10.109.10">
    <property type="entry name" value="Umud Fragment, subunit A"/>
    <property type="match status" value="1"/>
</dbReference>
<comment type="catalytic activity">
    <reaction evidence="1 8">
        <text>Cleavage of hydrophobic, N-terminal signal or leader sequences from secreted and periplasmic proteins.</text>
        <dbReference type="EC" id="3.4.21.89"/>
    </reaction>
</comment>
<dbReference type="HOGENOM" id="CLU_028723_1_1_4"/>
<dbReference type="PRINTS" id="PR00727">
    <property type="entry name" value="LEADERPTASE"/>
</dbReference>
<evidence type="ECO:0000256" key="2">
    <source>
        <dbReference type="ARBA" id="ARBA00009370"/>
    </source>
</evidence>
<keyword evidence="8" id="KW-0812">Transmembrane</keyword>
<accession>M1M6Q5</accession>
<dbReference type="InterPro" id="IPR036286">
    <property type="entry name" value="LexA/Signal_pep-like_sf"/>
</dbReference>
<sequence>MSRYFSIILFFLLVLTGFIYLLDIFIFSAKRKKINDSLSIVDGVCKKTPLWIEFSIALFPIILIVFLLRSFCLEPFRIPSGSMLPTLRSGDFIFVNKFIYGIKIPIIDYKIVSVFDPSRGDIIVFRDPWLHKLDYIKRVVGVPGDKIDYHNKKLTINDKEIVSLMEASYCDQGTNLLISTYKEFISEKYHYIALQDNVFNLLKPSWYYPYYHNCNYDNNGLTCVVPAGHYFVMGDNRDNSFDSRYWGFVPEENIVGKAFFIWMNFKNITRIGLLK</sequence>
<evidence type="ECO:0000256" key="9">
    <source>
        <dbReference type="RuleBase" id="RU362042"/>
    </source>
</evidence>
<dbReference type="GO" id="GO:0004252">
    <property type="term" value="F:serine-type endopeptidase activity"/>
    <property type="evidence" value="ECO:0007669"/>
    <property type="project" value="InterPro"/>
</dbReference>
<dbReference type="InterPro" id="IPR019533">
    <property type="entry name" value="Peptidase_S26"/>
</dbReference>
<evidence type="ECO:0000256" key="1">
    <source>
        <dbReference type="ARBA" id="ARBA00000677"/>
    </source>
</evidence>
<dbReference type="RefSeq" id="WP_015238417.1">
    <property type="nucleotide sequence ID" value="NC_020283.1"/>
</dbReference>
<evidence type="ECO:0000256" key="5">
    <source>
        <dbReference type="ARBA" id="ARBA00022670"/>
    </source>
</evidence>
<feature type="transmembrane region" description="Helical" evidence="8">
    <location>
        <begin position="50"/>
        <end position="68"/>
    </location>
</feature>
<dbReference type="PROSITE" id="PS00501">
    <property type="entry name" value="SPASE_I_1"/>
    <property type="match status" value="1"/>
</dbReference>
<dbReference type="SUPFAM" id="SSF51306">
    <property type="entry name" value="LexA/Signal peptidase"/>
    <property type="match status" value="1"/>
</dbReference>
<dbReference type="PROSITE" id="PS00760">
    <property type="entry name" value="SPASE_I_2"/>
    <property type="match status" value="1"/>
</dbReference>
<feature type="active site" evidence="7">
    <location>
        <position position="82"/>
    </location>
</feature>
<evidence type="ECO:0000259" key="10">
    <source>
        <dbReference type="Pfam" id="PF10502"/>
    </source>
</evidence>
<name>M1M6Q5_9PROT</name>
<keyword evidence="5 8" id="KW-0645">Protease</keyword>
<keyword evidence="6 8" id="KW-0378">Hydrolase</keyword>
<dbReference type="eggNOG" id="COG0681">
    <property type="taxonomic scope" value="Bacteria"/>
</dbReference>
<gene>
    <name evidence="11" type="ORF">CDEE_0750</name>
</gene>
<dbReference type="KEGG" id="kct:CDEE_0750"/>
<dbReference type="GO" id="GO:0016020">
    <property type="term" value="C:membrane"/>
    <property type="evidence" value="ECO:0007669"/>
    <property type="project" value="UniProtKB-SubCell"/>
</dbReference>
<dbReference type="GO" id="GO:0006465">
    <property type="term" value="P:signal peptide processing"/>
    <property type="evidence" value="ECO:0007669"/>
    <property type="project" value="InterPro"/>
</dbReference>
<dbReference type="NCBIfam" id="TIGR02227">
    <property type="entry name" value="sigpep_I_bact"/>
    <property type="match status" value="1"/>
</dbReference>
<feature type="active site" evidence="7">
    <location>
        <position position="137"/>
    </location>
</feature>
<dbReference type="InterPro" id="IPR019757">
    <property type="entry name" value="Pept_S26A_signal_pept_1_Lys-AS"/>
</dbReference>
<dbReference type="PROSITE" id="PS00761">
    <property type="entry name" value="SPASE_I_3"/>
    <property type="match status" value="1"/>
</dbReference>
<keyword evidence="8" id="KW-1133">Transmembrane helix</keyword>
<dbReference type="PANTHER" id="PTHR43390:SF1">
    <property type="entry name" value="CHLOROPLAST PROCESSING PEPTIDASE"/>
    <property type="match status" value="1"/>
</dbReference>
<comment type="subcellular location">
    <subcellularLocation>
        <location evidence="9">Membrane</location>
        <topology evidence="9">Single-pass type II membrane protein</topology>
    </subcellularLocation>
</comment>
<dbReference type="AlphaFoldDB" id="M1M6Q5"/>
<dbReference type="EMBL" id="CP003804">
    <property type="protein sequence ID" value="AGF47740.1"/>
    <property type="molecule type" value="Genomic_DNA"/>
</dbReference>
<keyword evidence="12" id="KW-1185">Reference proteome</keyword>
<comment type="caution">
    <text evidence="9">Lacks conserved residue(s) required for the propagation of feature annotation.</text>
</comment>
<feature type="transmembrane region" description="Helical" evidence="8">
    <location>
        <begin position="6"/>
        <end position="29"/>
    </location>
</feature>
<evidence type="ECO:0000256" key="8">
    <source>
        <dbReference type="RuleBase" id="RU003993"/>
    </source>
</evidence>
<dbReference type="Pfam" id="PF10502">
    <property type="entry name" value="Peptidase_S26"/>
    <property type="match status" value="1"/>
</dbReference>
<dbReference type="EC" id="3.4.21.89" evidence="3 8"/>
<reference evidence="11 12" key="1">
    <citation type="journal article" date="2013" name="Genome Biol. Evol.">
        <title>Genome evolution and phylogenomic analysis of candidatus kinetoplastibacterium, the betaproteobacterial endosymbionts of strigomonas and angomonas.</title>
        <authorList>
            <person name="Alves J.M."/>
            <person name="Serrano M.G."/>
            <person name="Maia da Silva F."/>
            <person name="Voegtly L.J."/>
            <person name="Matveyev A.V."/>
            <person name="Teixeira M.M."/>
            <person name="Camargo E.P."/>
            <person name="Buck G.A."/>
        </authorList>
    </citation>
    <scope>NUCLEOTIDE SEQUENCE [LARGE SCALE GENOMIC DNA]</scope>
    <source>
        <strain evidence="11 12">TCC036E</strain>
    </source>
</reference>
<comment type="similarity">
    <text evidence="2 9">Belongs to the peptidase S26 family.</text>
</comment>
<dbReference type="PATRIC" id="fig|1208918.3.peg.440"/>
<dbReference type="InterPro" id="IPR019758">
    <property type="entry name" value="Pept_S26A_signal_pept_1_CS"/>
</dbReference>
<evidence type="ECO:0000313" key="12">
    <source>
        <dbReference type="Proteomes" id="UP000011686"/>
    </source>
</evidence>
<dbReference type="InterPro" id="IPR000223">
    <property type="entry name" value="Pept_S26A_signal_pept_1"/>
</dbReference>
<dbReference type="CDD" id="cd06530">
    <property type="entry name" value="S26_SPase_I"/>
    <property type="match status" value="1"/>
</dbReference>